<dbReference type="Gene3D" id="3.20.20.80">
    <property type="entry name" value="Glycosidases"/>
    <property type="match status" value="2"/>
</dbReference>
<sequence>MDKANLDWWRGGVIYQIYPRSFMDANNDGVGDLPGITAKLDYIAGLNVDAIWISPIFTSPMRDFGYDVSNYKDIDPLFGTLADFDNLVQQAHQRGLKVVIDQVLSHTSDQHPWFEQSRSSRDNPKADWYVWADPQADGTPPNNWLSVFGGSAWSWDSRRKQYYLHNFLSSQPDLNFHNPQVVEAMLDVMRFWLERGVDGFRLDTANFFFHDKLLRSNPANEEIRSGAIGVRPDNPYGYQRHLYDKTQPENIGFLQQVRALMDEFPGSTTVGEIGCDFSLRTMAEYTSGGDKLHMAYSFDFLTEQCSPAFIRHTIETIEAGLGDGWPCWSSGNHDVVRVMSRWGLNSANPAQAKLFMQLLLTLRGSVCLYQGEELALPEAELSFDQLVDPYGIRFWPEFKGRDGCRTPMPWQANQPHAGFSQAEPWLPVVSSHLELAVDQQDQVADSVLNAYRDFLAWRRQQPALIQGGIQFLAAPEGCLLYQRAGAGQRLLVALNFTEQEQTWALTQAVSNLSDLPACVTGKLQGQQLNLPAFGVAIVSLAE</sequence>
<dbReference type="InterPro" id="IPR045857">
    <property type="entry name" value="O16G_dom_2"/>
</dbReference>
<dbReference type="SUPFAM" id="SSF51445">
    <property type="entry name" value="(Trans)glycosidases"/>
    <property type="match status" value="1"/>
</dbReference>
<dbReference type="Proteomes" id="UP001589628">
    <property type="component" value="Unassembled WGS sequence"/>
</dbReference>
<dbReference type="InterPro" id="IPR017853">
    <property type="entry name" value="GH"/>
</dbReference>
<organism evidence="3 4">
    <name type="scientific">Balneatrix alpica</name>
    <dbReference type="NCBI Taxonomy" id="75684"/>
    <lineage>
        <taxon>Bacteria</taxon>
        <taxon>Pseudomonadati</taxon>
        <taxon>Pseudomonadota</taxon>
        <taxon>Gammaproteobacteria</taxon>
        <taxon>Oceanospirillales</taxon>
        <taxon>Balneatrichaceae</taxon>
        <taxon>Balneatrix</taxon>
    </lineage>
</organism>
<name>A0ABV5ZCN2_9GAMM</name>
<dbReference type="Gene3D" id="3.90.400.10">
    <property type="entry name" value="Oligo-1,6-glucosidase, Domain 2"/>
    <property type="match status" value="1"/>
</dbReference>
<evidence type="ECO:0000313" key="4">
    <source>
        <dbReference type="Proteomes" id="UP001589628"/>
    </source>
</evidence>
<dbReference type="CDD" id="cd11330">
    <property type="entry name" value="AmyAc_OligoGlu"/>
    <property type="match status" value="1"/>
</dbReference>
<proteinExistence type="inferred from homology"/>
<dbReference type="EC" id="3.2.1.20" evidence="3"/>
<dbReference type="InterPro" id="IPR006047">
    <property type="entry name" value="GH13_cat_dom"/>
</dbReference>
<comment type="similarity">
    <text evidence="1">Belongs to the glycosyl hydrolase 13 family.</text>
</comment>
<dbReference type="PANTHER" id="PTHR10357">
    <property type="entry name" value="ALPHA-AMYLASE FAMILY MEMBER"/>
    <property type="match status" value="1"/>
</dbReference>
<keyword evidence="3" id="KW-0326">Glycosidase</keyword>
<keyword evidence="4" id="KW-1185">Reference proteome</keyword>
<reference evidence="3 4" key="1">
    <citation type="submission" date="2024-09" db="EMBL/GenBank/DDBJ databases">
        <authorList>
            <person name="Sun Q."/>
            <person name="Mori K."/>
        </authorList>
    </citation>
    <scope>NUCLEOTIDE SEQUENCE [LARGE SCALE GENOMIC DNA]</scope>
    <source>
        <strain evidence="3 4">ATCC 51285</strain>
    </source>
</reference>
<evidence type="ECO:0000313" key="3">
    <source>
        <dbReference type="EMBL" id="MFB9887028.1"/>
    </source>
</evidence>
<evidence type="ECO:0000259" key="2">
    <source>
        <dbReference type="SMART" id="SM00642"/>
    </source>
</evidence>
<dbReference type="EMBL" id="JBHLZN010000003">
    <property type="protein sequence ID" value="MFB9887028.1"/>
    <property type="molecule type" value="Genomic_DNA"/>
</dbReference>
<dbReference type="InterPro" id="IPR013780">
    <property type="entry name" value="Glyco_hydro_b"/>
</dbReference>
<evidence type="ECO:0000256" key="1">
    <source>
        <dbReference type="ARBA" id="ARBA00008061"/>
    </source>
</evidence>
<feature type="domain" description="Glycosyl hydrolase family 13 catalytic" evidence="2">
    <location>
        <begin position="16"/>
        <end position="405"/>
    </location>
</feature>
<keyword evidence="3" id="KW-0378">Hydrolase</keyword>
<dbReference type="GO" id="GO:0004558">
    <property type="term" value="F:alpha-1,4-glucosidase activity"/>
    <property type="evidence" value="ECO:0007669"/>
    <property type="project" value="UniProtKB-EC"/>
</dbReference>
<accession>A0ABV5ZCN2</accession>
<dbReference type="PANTHER" id="PTHR10357:SF179">
    <property type="entry name" value="NEUTRAL AND BASIC AMINO ACID TRANSPORT PROTEIN RBAT"/>
    <property type="match status" value="1"/>
</dbReference>
<protein>
    <submittedName>
        <fullName evidence="3">Alpha-glucosidase</fullName>
        <ecNumber evidence="3">3.2.1.20</ecNumber>
    </submittedName>
</protein>
<dbReference type="SUPFAM" id="SSF51011">
    <property type="entry name" value="Glycosyl hydrolase domain"/>
    <property type="match status" value="1"/>
</dbReference>
<comment type="caution">
    <text evidence="3">The sequence shown here is derived from an EMBL/GenBank/DDBJ whole genome shotgun (WGS) entry which is preliminary data.</text>
</comment>
<gene>
    <name evidence="3" type="ORF">ACFFLH_11425</name>
</gene>
<dbReference type="Pfam" id="PF00128">
    <property type="entry name" value="Alpha-amylase"/>
    <property type="match status" value="1"/>
</dbReference>
<dbReference type="SMART" id="SM00642">
    <property type="entry name" value="Aamy"/>
    <property type="match status" value="1"/>
</dbReference>
<dbReference type="RefSeq" id="WP_027312156.1">
    <property type="nucleotide sequence ID" value="NZ_JBHLZN010000003.1"/>
</dbReference>
<dbReference type="Gene3D" id="2.60.40.1180">
    <property type="entry name" value="Golgi alpha-mannosidase II"/>
    <property type="match status" value="1"/>
</dbReference>